<sequence>MNLEVHVSTHSYDSRSLGRDSDIFEKNHYKSYTYLPESFDTTLQESNEYVVVEGLSLNTSSRPTLAYIAEPSDVGSLKPASGKCAMTVNLSGYRYSYQAQEVVA</sequence>
<reference evidence="1 2" key="2">
    <citation type="submission" date="2017-02" db="EMBL/GenBank/DDBJ databases">
        <title>A genome survey and senescence transcriptome analysis in Lentinula edodes.</title>
        <authorList>
            <person name="Sakamoto Y."/>
            <person name="Nakade K."/>
            <person name="Sato S."/>
            <person name="Yoshida Y."/>
            <person name="Miyazaki K."/>
            <person name="Natsume S."/>
            <person name="Konno N."/>
        </authorList>
    </citation>
    <scope>NUCLEOTIDE SEQUENCE [LARGE SCALE GENOMIC DNA]</scope>
    <source>
        <strain evidence="1 2">NBRC 111202</strain>
    </source>
</reference>
<dbReference type="EMBL" id="BDGU01000218">
    <property type="protein sequence ID" value="GAW04969.1"/>
    <property type="molecule type" value="Genomic_DNA"/>
</dbReference>
<protein>
    <submittedName>
        <fullName evidence="1">Uncharacterized protein</fullName>
    </submittedName>
</protein>
<comment type="caution">
    <text evidence="1">The sequence shown here is derived from an EMBL/GenBank/DDBJ whole genome shotgun (WGS) entry which is preliminary data.</text>
</comment>
<keyword evidence="2" id="KW-1185">Reference proteome</keyword>
<reference evidence="1 2" key="1">
    <citation type="submission" date="2016-08" db="EMBL/GenBank/DDBJ databases">
        <authorList>
            <consortium name="Lentinula edodes genome sequencing consortium"/>
            <person name="Sakamoto Y."/>
            <person name="Nakade K."/>
            <person name="Sato S."/>
            <person name="Yoshida Y."/>
            <person name="Miyazaki K."/>
            <person name="Natsume S."/>
            <person name="Konno N."/>
        </authorList>
    </citation>
    <scope>NUCLEOTIDE SEQUENCE [LARGE SCALE GENOMIC DNA]</scope>
    <source>
        <strain evidence="1 2">NBRC 111202</strain>
    </source>
</reference>
<gene>
    <name evidence="1" type="ORF">LENED_006796</name>
</gene>
<proteinExistence type="predicted"/>
<dbReference type="AlphaFoldDB" id="A0A1Q3ECS6"/>
<accession>A0A1Q3ECS6</accession>
<evidence type="ECO:0000313" key="1">
    <source>
        <dbReference type="EMBL" id="GAW04969.1"/>
    </source>
</evidence>
<organism evidence="1 2">
    <name type="scientific">Lentinula edodes</name>
    <name type="common">Shiitake mushroom</name>
    <name type="synonym">Lentinus edodes</name>
    <dbReference type="NCBI Taxonomy" id="5353"/>
    <lineage>
        <taxon>Eukaryota</taxon>
        <taxon>Fungi</taxon>
        <taxon>Dikarya</taxon>
        <taxon>Basidiomycota</taxon>
        <taxon>Agaricomycotina</taxon>
        <taxon>Agaricomycetes</taxon>
        <taxon>Agaricomycetidae</taxon>
        <taxon>Agaricales</taxon>
        <taxon>Marasmiineae</taxon>
        <taxon>Omphalotaceae</taxon>
        <taxon>Lentinula</taxon>
    </lineage>
</organism>
<name>A0A1Q3ECS6_LENED</name>
<evidence type="ECO:0000313" key="2">
    <source>
        <dbReference type="Proteomes" id="UP000188533"/>
    </source>
</evidence>
<dbReference type="Proteomes" id="UP000188533">
    <property type="component" value="Unassembled WGS sequence"/>
</dbReference>